<dbReference type="Gene3D" id="1.10.10.1890">
    <property type="entry name" value="Ska1 microtubule binding domain-like"/>
    <property type="match status" value="1"/>
</dbReference>
<keyword evidence="2 5" id="KW-0175">Coiled coil</keyword>
<dbReference type="PANTHER" id="PTHR28573:SF1">
    <property type="entry name" value="SPINDLE AND KINETOCHORE-ASSOCIATED PROTEIN 1"/>
    <property type="match status" value="1"/>
</dbReference>
<dbReference type="GO" id="GO:0005876">
    <property type="term" value="C:spindle microtubule"/>
    <property type="evidence" value="ECO:0007669"/>
    <property type="project" value="TreeGrafter"/>
</dbReference>
<dbReference type="InterPro" id="IPR042031">
    <property type="entry name" value="SKA1_MBD_sf"/>
</dbReference>
<reference evidence="6 7" key="1">
    <citation type="submission" date="2019-09" db="EMBL/GenBank/DDBJ databases">
        <title>Bird 10,000 Genomes (B10K) Project - Family phase.</title>
        <authorList>
            <person name="Zhang G."/>
        </authorList>
    </citation>
    <scope>NUCLEOTIDE SEQUENCE [LARGE SCALE GENOMIC DNA]</scope>
    <source>
        <strain evidence="6">B10K-DU-002-03</strain>
        <tissue evidence="6">Muscle</tissue>
    </source>
</reference>
<dbReference type="GO" id="GO:0031110">
    <property type="term" value="P:regulation of microtubule polymerization or depolymerization"/>
    <property type="evidence" value="ECO:0007669"/>
    <property type="project" value="TreeGrafter"/>
</dbReference>
<evidence type="ECO:0000256" key="4">
    <source>
        <dbReference type="ARBA" id="ARBA00047202"/>
    </source>
</evidence>
<organism evidence="6 7">
    <name type="scientific">Serilophus lunatus</name>
    <name type="common">silver-breasted broadbill</name>
    <dbReference type="NCBI Taxonomy" id="239386"/>
    <lineage>
        <taxon>Eukaryota</taxon>
        <taxon>Metazoa</taxon>
        <taxon>Chordata</taxon>
        <taxon>Craniata</taxon>
        <taxon>Vertebrata</taxon>
        <taxon>Euteleostomi</taxon>
        <taxon>Archelosauria</taxon>
        <taxon>Archosauria</taxon>
        <taxon>Dinosauria</taxon>
        <taxon>Saurischia</taxon>
        <taxon>Theropoda</taxon>
        <taxon>Coelurosauria</taxon>
        <taxon>Aves</taxon>
        <taxon>Neognathae</taxon>
        <taxon>Neoaves</taxon>
        <taxon>Telluraves</taxon>
        <taxon>Australaves</taxon>
        <taxon>Passeriformes</taxon>
        <taxon>Eurylaimidae</taxon>
        <taxon>Serilophus</taxon>
    </lineage>
</organism>
<evidence type="ECO:0000313" key="7">
    <source>
        <dbReference type="Proteomes" id="UP000553648"/>
    </source>
</evidence>
<sequence length="250" mass="28797">SPDLEDLCSHINEKISNIKTYLQLRRIGEDQCLKSILSKIGKDMVLLHGLLNEMETVVEQQKKLKNLLQELQKAAERDQDEAQHLLEHIPAHLPKPTPTCIMATVKNEEQTKAVEPEAAKKPGKVTKVIKEMAFITAEEFAGVPAYMRGRLTYDQINAFVQEMNKAVVGKYKILHQPLKSMSSTSKNLYHRFITEENKDTKGQFFIVEADIKEFTELKLDKRFHSILSILRHCHRVREVRSSRLICYIIC</sequence>
<dbReference type="EMBL" id="VXBA01005300">
    <property type="protein sequence ID" value="NXM77140.1"/>
    <property type="molecule type" value="Genomic_DNA"/>
</dbReference>
<gene>
    <name evidence="6" type="primary">Ska1</name>
    <name evidence="6" type="ORF">SERLUN_R02305</name>
</gene>
<evidence type="ECO:0000256" key="5">
    <source>
        <dbReference type="SAM" id="Coils"/>
    </source>
</evidence>
<accession>A0A7L1DKV0</accession>
<dbReference type="Pfam" id="PF07160">
    <property type="entry name" value="SKA1"/>
    <property type="match status" value="1"/>
</dbReference>
<feature type="coiled-coil region" evidence="5">
    <location>
        <begin position="50"/>
        <end position="88"/>
    </location>
</feature>
<dbReference type="AlphaFoldDB" id="A0A7L1DKV0"/>
<dbReference type="OrthoDB" id="5962at2759"/>
<evidence type="ECO:0000256" key="2">
    <source>
        <dbReference type="ARBA" id="ARBA00023054"/>
    </source>
</evidence>
<dbReference type="GO" id="GO:0000940">
    <property type="term" value="C:outer kinetochore"/>
    <property type="evidence" value="ECO:0007669"/>
    <property type="project" value="TreeGrafter"/>
</dbReference>
<dbReference type="GO" id="GO:0007059">
    <property type="term" value="P:chromosome segregation"/>
    <property type="evidence" value="ECO:0007669"/>
    <property type="project" value="InterPro"/>
</dbReference>
<dbReference type="Gene3D" id="6.10.250.1370">
    <property type="match status" value="1"/>
</dbReference>
<dbReference type="GO" id="GO:0072686">
    <property type="term" value="C:mitotic spindle"/>
    <property type="evidence" value="ECO:0007669"/>
    <property type="project" value="TreeGrafter"/>
</dbReference>
<protein>
    <recommendedName>
        <fullName evidence="3">SKA complex subunit 1</fullName>
    </recommendedName>
    <alternativeName>
        <fullName evidence="4">Spindle and kinetochore-associated protein 1</fullName>
    </alternativeName>
</protein>
<dbReference type="InterPro" id="IPR009829">
    <property type="entry name" value="SKA1"/>
</dbReference>
<proteinExistence type="inferred from homology"/>
<evidence type="ECO:0000256" key="1">
    <source>
        <dbReference type="ARBA" id="ARBA00006836"/>
    </source>
</evidence>
<feature type="non-terminal residue" evidence="6">
    <location>
        <position position="1"/>
    </location>
</feature>
<dbReference type="GO" id="GO:0000278">
    <property type="term" value="P:mitotic cell cycle"/>
    <property type="evidence" value="ECO:0007669"/>
    <property type="project" value="TreeGrafter"/>
</dbReference>
<dbReference type="GO" id="GO:0051301">
    <property type="term" value="P:cell division"/>
    <property type="evidence" value="ECO:0007669"/>
    <property type="project" value="InterPro"/>
</dbReference>
<dbReference type="Proteomes" id="UP000553648">
    <property type="component" value="Unassembled WGS sequence"/>
</dbReference>
<dbReference type="PANTHER" id="PTHR28573">
    <property type="entry name" value="SPINDLE AND KINETOCHORE-ASSOCIATED PROTEIN 1"/>
    <property type="match status" value="1"/>
</dbReference>
<comment type="similarity">
    <text evidence="1">Belongs to the SKA1 family.</text>
</comment>
<feature type="non-terminal residue" evidence="6">
    <location>
        <position position="250"/>
    </location>
</feature>
<dbReference type="GO" id="GO:0008017">
    <property type="term" value="F:microtubule binding"/>
    <property type="evidence" value="ECO:0007669"/>
    <property type="project" value="InterPro"/>
</dbReference>
<name>A0A7L1DKV0_9PASS</name>
<dbReference type="FunFam" id="1.10.10.1890:FF:000002">
    <property type="entry name" value="Spindle and kinetochore-associated protein 1"/>
    <property type="match status" value="1"/>
</dbReference>
<keyword evidence="7" id="KW-1185">Reference proteome</keyword>
<comment type="caution">
    <text evidence="6">The sequence shown here is derived from an EMBL/GenBank/DDBJ whole genome shotgun (WGS) entry which is preliminary data.</text>
</comment>
<evidence type="ECO:0000313" key="6">
    <source>
        <dbReference type="EMBL" id="NXM77140.1"/>
    </source>
</evidence>
<evidence type="ECO:0000256" key="3">
    <source>
        <dbReference type="ARBA" id="ARBA00047182"/>
    </source>
</evidence>